<feature type="region of interest" description="Disordered" evidence="1">
    <location>
        <begin position="1"/>
        <end position="27"/>
    </location>
</feature>
<proteinExistence type="predicted"/>
<evidence type="ECO:0000256" key="1">
    <source>
        <dbReference type="SAM" id="MobiDB-lite"/>
    </source>
</evidence>
<reference evidence="3" key="2">
    <citation type="submission" date="2014-02" db="EMBL/GenBank/DDBJ databases">
        <title>Draft Genome Sequence of extremely halophilic bacteria Halorhodospira halochloris.</title>
        <authorList>
            <person name="Singh K.S."/>
        </authorList>
    </citation>
    <scope>NUCLEOTIDE SEQUENCE [LARGE SCALE GENOMIC DNA]</scope>
    <source>
        <strain evidence="3">A</strain>
    </source>
</reference>
<dbReference type="AlphaFoldDB" id="W8KLN0"/>
<evidence type="ECO:0000313" key="3">
    <source>
        <dbReference type="Proteomes" id="UP000019442"/>
    </source>
</evidence>
<keyword evidence="3" id="KW-1185">Reference proteome</keyword>
<gene>
    <name evidence="2" type="ORF">M911_07865</name>
</gene>
<evidence type="ECO:0000313" key="2">
    <source>
        <dbReference type="EMBL" id="AHK80674.1"/>
    </source>
</evidence>
<accession>W8KLN0</accession>
<reference evidence="2 3" key="1">
    <citation type="journal article" date="2014" name="J Genomics">
        <title>Draft Genome Sequence of the Extremely Halophilic Phototrophic Purple Sulfur Bacterium Halorhodospira halochloris.</title>
        <authorList>
            <person name="Singh K.S."/>
            <person name="Kirksey J."/>
            <person name="Hoff W.D."/>
            <person name="Deole R."/>
        </authorList>
    </citation>
    <scope>NUCLEOTIDE SEQUENCE [LARGE SCALE GENOMIC DNA]</scope>
    <source>
        <strain evidence="2 3">A</strain>
    </source>
</reference>
<sequence length="86" mass="9512">MRQCGVVRHDRRSIGAHQGAHDRPETHFHGFEDRIPDQSPRDAVVPGAQEQQSARVSLEGIRLLPQMGDRTLYVFRQIPGVGGDGG</sequence>
<protein>
    <submittedName>
        <fullName evidence="2">Uncharacterized protein</fullName>
    </submittedName>
</protein>
<dbReference type="KEGG" id="hhc:M911_07865"/>
<dbReference type="HOGENOM" id="CLU_2493580_0_0_6"/>
<organism evidence="2 3">
    <name type="scientific">Ectothiorhodospira haloalkaliphila</name>
    <dbReference type="NCBI Taxonomy" id="421628"/>
    <lineage>
        <taxon>Bacteria</taxon>
        <taxon>Pseudomonadati</taxon>
        <taxon>Pseudomonadota</taxon>
        <taxon>Gammaproteobacteria</taxon>
        <taxon>Chromatiales</taxon>
        <taxon>Ectothiorhodospiraceae</taxon>
        <taxon>Ectothiorhodospira</taxon>
    </lineage>
</organism>
<name>W8KLN0_9GAMM</name>
<dbReference type="EMBL" id="CP007268">
    <property type="protein sequence ID" value="AHK80674.1"/>
    <property type="molecule type" value="Genomic_DNA"/>
</dbReference>
<dbReference type="Proteomes" id="UP000019442">
    <property type="component" value="Chromosome"/>
</dbReference>